<organism evidence="3 4">
    <name type="scientific">Colletotrichum salicis</name>
    <dbReference type="NCBI Taxonomy" id="1209931"/>
    <lineage>
        <taxon>Eukaryota</taxon>
        <taxon>Fungi</taxon>
        <taxon>Dikarya</taxon>
        <taxon>Ascomycota</taxon>
        <taxon>Pezizomycotina</taxon>
        <taxon>Sordariomycetes</taxon>
        <taxon>Hypocreomycetidae</taxon>
        <taxon>Glomerellales</taxon>
        <taxon>Glomerellaceae</taxon>
        <taxon>Colletotrichum</taxon>
        <taxon>Colletotrichum acutatum species complex</taxon>
    </lineage>
</organism>
<dbReference type="EMBL" id="JFFI01001598">
    <property type="protein sequence ID" value="KXH57724.1"/>
    <property type="molecule type" value="Genomic_DNA"/>
</dbReference>
<comment type="caution">
    <text evidence="3">The sequence shown here is derived from an EMBL/GenBank/DDBJ whole genome shotgun (WGS) entry which is preliminary data.</text>
</comment>
<dbReference type="OrthoDB" id="5371818at2759"/>
<reference evidence="3 4" key="1">
    <citation type="submission" date="2014-02" db="EMBL/GenBank/DDBJ databases">
        <title>The genome sequence of Colletotrichum salicis CBS 607.94.</title>
        <authorList>
            <person name="Baroncelli R."/>
            <person name="Thon M.R."/>
        </authorList>
    </citation>
    <scope>NUCLEOTIDE SEQUENCE [LARGE SCALE GENOMIC DNA]</scope>
    <source>
        <strain evidence="3 4">CBS 607.94</strain>
    </source>
</reference>
<dbReference type="InterPro" id="IPR029068">
    <property type="entry name" value="Glyas_Bleomycin-R_OHBP_Dase"/>
</dbReference>
<dbReference type="AlphaFoldDB" id="A0A135UBF0"/>
<dbReference type="SUPFAM" id="SSF54593">
    <property type="entry name" value="Glyoxalase/Bleomycin resistance protein/Dihydroxybiphenyl dioxygenase"/>
    <property type="match status" value="1"/>
</dbReference>
<evidence type="ECO:0000259" key="2">
    <source>
        <dbReference type="PROSITE" id="PS51819"/>
    </source>
</evidence>
<sequence length="322" mass="36019">MHARSRRPPLSQSSILKSIPSFRKRPESQAEEHDTFDTIPLVHRMLYDYGRTSGPAPHPPDSSNGNGLDAKTPKWRSPGHTGVTPNIGRNKPLGLAFHLASPFPRPSHPQITTTTSSPPQLSTLYISSQQRNYNMAIKASTGVCKPSELAHLVLRTANPDKLIPFYQTFLNAKITASSPLITFLTWDHEHHRLAILNDPTAVPRQDNAVGMDHFALTFDSLGDLLQSYKARKDMGIEPVWCVNHGMSTSMYYRDPDGGKIETQVDAFETKEDAVAYMTSAEFGEDPRGPRFDPEEMVKRFEAGEDEKSLMKRSAFAKEEMKL</sequence>
<dbReference type="InterPro" id="IPR004360">
    <property type="entry name" value="Glyas_Fos-R_dOase_dom"/>
</dbReference>
<proteinExistence type="predicted"/>
<gene>
    <name evidence="3" type="ORF">CSAL01_13645</name>
</gene>
<dbReference type="Pfam" id="PF00903">
    <property type="entry name" value="Glyoxalase"/>
    <property type="match status" value="1"/>
</dbReference>
<evidence type="ECO:0000313" key="3">
    <source>
        <dbReference type="EMBL" id="KXH57724.1"/>
    </source>
</evidence>
<keyword evidence="3" id="KW-0560">Oxidoreductase</keyword>
<feature type="compositionally biased region" description="Basic and acidic residues" evidence="1">
    <location>
        <begin position="24"/>
        <end position="36"/>
    </location>
</feature>
<accession>A0A135UBF0</accession>
<keyword evidence="4" id="KW-1185">Reference proteome</keyword>
<dbReference type="InterPro" id="IPR037523">
    <property type="entry name" value="VOC_core"/>
</dbReference>
<evidence type="ECO:0000256" key="1">
    <source>
        <dbReference type="SAM" id="MobiDB-lite"/>
    </source>
</evidence>
<feature type="region of interest" description="Disordered" evidence="1">
    <location>
        <begin position="50"/>
        <end position="88"/>
    </location>
</feature>
<dbReference type="PROSITE" id="PS51819">
    <property type="entry name" value="VOC"/>
    <property type="match status" value="1"/>
</dbReference>
<dbReference type="Proteomes" id="UP000070121">
    <property type="component" value="Unassembled WGS sequence"/>
</dbReference>
<dbReference type="Gene3D" id="3.10.180.10">
    <property type="entry name" value="2,3-Dihydroxybiphenyl 1,2-Dioxygenase, domain 1"/>
    <property type="match status" value="1"/>
</dbReference>
<feature type="region of interest" description="Disordered" evidence="1">
    <location>
        <begin position="1"/>
        <end position="37"/>
    </location>
</feature>
<dbReference type="GO" id="GO:0051213">
    <property type="term" value="F:dioxygenase activity"/>
    <property type="evidence" value="ECO:0007669"/>
    <property type="project" value="UniProtKB-KW"/>
</dbReference>
<evidence type="ECO:0000313" key="4">
    <source>
        <dbReference type="Proteomes" id="UP000070121"/>
    </source>
</evidence>
<feature type="domain" description="VOC" evidence="2">
    <location>
        <begin position="148"/>
        <end position="265"/>
    </location>
</feature>
<protein>
    <submittedName>
        <fullName evidence="3">Glyoxalase/Bleomycin resistance protein/Dioxygenase</fullName>
    </submittedName>
</protein>
<name>A0A135UBF0_9PEZI</name>
<keyword evidence="3" id="KW-0223">Dioxygenase</keyword>